<name>A0A9D1PXP8_9BACT</name>
<dbReference type="InterPro" id="IPR036986">
    <property type="entry name" value="S4_RNA-bd_sf"/>
</dbReference>
<accession>A0A9D1PXP8</accession>
<dbReference type="Gene3D" id="3.10.290.10">
    <property type="entry name" value="RNA-binding S4 domain"/>
    <property type="match status" value="1"/>
</dbReference>
<dbReference type="PROSITE" id="PS50889">
    <property type="entry name" value="S4"/>
    <property type="match status" value="1"/>
</dbReference>
<dbReference type="AlphaFoldDB" id="A0A9D1PXP8"/>
<comment type="similarity">
    <text evidence="1">Belongs to the pseudouridine synthase RluA family.</text>
</comment>
<dbReference type="InterPro" id="IPR050188">
    <property type="entry name" value="RluA_PseudoU_synthase"/>
</dbReference>
<dbReference type="GO" id="GO:0000455">
    <property type="term" value="P:enzyme-directed rRNA pseudouridine synthesis"/>
    <property type="evidence" value="ECO:0007669"/>
    <property type="project" value="TreeGrafter"/>
</dbReference>
<dbReference type="InterPro" id="IPR002942">
    <property type="entry name" value="S4_RNA-bd"/>
</dbReference>
<dbReference type="Pfam" id="PF01479">
    <property type="entry name" value="S4"/>
    <property type="match status" value="1"/>
</dbReference>
<dbReference type="SMART" id="SM00363">
    <property type="entry name" value="S4"/>
    <property type="match status" value="1"/>
</dbReference>
<dbReference type="PANTHER" id="PTHR21600">
    <property type="entry name" value="MITOCHONDRIAL RNA PSEUDOURIDINE SYNTHASE"/>
    <property type="match status" value="1"/>
</dbReference>
<evidence type="ECO:0000313" key="6">
    <source>
        <dbReference type="Proteomes" id="UP000886752"/>
    </source>
</evidence>
<dbReference type="GO" id="GO:0003723">
    <property type="term" value="F:RNA binding"/>
    <property type="evidence" value="ECO:0007669"/>
    <property type="project" value="UniProtKB-KW"/>
</dbReference>
<dbReference type="SUPFAM" id="SSF55120">
    <property type="entry name" value="Pseudouridine synthase"/>
    <property type="match status" value="1"/>
</dbReference>
<dbReference type="SUPFAM" id="SSF55174">
    <property type="entry name" value="Alpha-L RNA-binding motif"/>
    <property type="match status" value="1"/>
</dbReference>
<dbReference type="InterPro" id="IPR020103">
    <property type="entry name" value="PsdUridine_synth_cat_dom_sf"/>
</dbReference>
<keyword evidence="2" id="KW-0413">Isomerase</keyword>
<gene>
    <name evidence="5" type="ORF">H9894_06500</name>
</gene>
<comment type="caution">
    <text evidence="5">The sequence shown here is derived from an EMBL/GenBank/DDBJ whole genome shotgun (WGS) entry which is preliminary data.</text>
</comment>
<evidence type="ECO:0000256" key="2">
    <source>
        <dbReference type="ARBA" id="ARBA00023235"/>
    </source>
</evidence>
<reference evidence="5" key="1">
    <citation type="journal article" date="2021" name="PeerJ">
        <title>Extensive microbial diversity within the chicken gut microbiome revealed by metagenomics and culture.</title>
        <authorList>
            <person name="Gilroy R."/>
            <person name="Ravi A."/>
            <person name="Getino M."/>
            <person name="Pursley I."/>
            <person name="Horton D.L."/>
            <person name="Alikhan N.F."/>
            <person name="Baker D."/>
            <person name="Gharbi K."/>
            <person name="Hall N."/>
            <person name="Watson M."/>
            <person name="Adriaenssens E.M."/>
            <person name="Foster-Nyarko E."/>
            <person name="Jarju S."/>
            <person name="Secka A."/>
            <person name="Antonio M."/>
            <person name="Oren A."/>
            <person name="Chaudhuri R.R."/>
            <person name="La Ragione R."/>
            <person name="Hildebrand F."/>
            <person name="Pallen M.J."/>
        </authorList>
    </citation>
    <scope>NUCLEOTIDE SEQUENCE</scope>
    <source>
        <strain evidence="5">ChiHecec2B26-446</strain>
    </source>
</reference>
<dbReference type="Gene3D" id="3.30.2350.10">
    <property type="entry name" value="Pseudouridine synthase"/>
    <property type="match status" value="1"/>
</dbReference>
<dbReference type="EMBL" id="DXHV01000062">
    <property type="protein sequence ID" value="HIW00825.1"/>
    <property type="molecule type" value="Genomic_DNA"/>
</dbReference>
<evidence type="ECO:0000256" key="3">
    <source>
        <dbReference type="PROSITE-ProRule" id="PRU00182"/>
    </source>
</evidence>
<dbReference type="CDD" id="cd00165">
    <property type="entry name" value="S4"/>
    <property type="match status" value="1"/>
</dbReference>
<dbReference type="GO" id="GO:0120159">
    <property type="term" value="F:rRNA pseudouridine synthase activity"/>
    <property type="evidence" value="ECO:0007669"/>
    <property type="project" value="UniProtKB-ARBA"/>
</dbReference>
<dbReference type="PANTHER" id="PTHR21600:SF87">
    <property type="entry name" value="RNA PSEUDOURIDYLATE SYNTHASE DOMAIN-CONTAINING PROTEIN 1"/>
    <property type="match status" value="1"/>
</dbReference>
<proteinExistence type="inferred from homology"/>
<feature type="domain" description="RNA-binding S4" evidence="4">
    <location>
        <begin position="47"/>
        <end position="111"/>
    </location>
</feature>
<dbReference type="InterPro" id="IPR006145">
    <property type="entry name" value="PsdUridine_synth_RsuA/RluA"/>
</dbReference>
<evidence type="ECO:0000259" key="4">
    <source>
        <dbReference type="SMART" id="SM00363"/>
    </source>
</evidence>
<evidence type="ECO:0000313" key="5">
    <source>
        <dbReference type="EMBL" id="HIW00825.1"/>
    </source>
</evidence>
<sequence>MERMDTAEGTEKNICTRTNEAASGSTTAPSACPEGLETIIDAGRAGSRLDALVRDLASLSLRAGRRLVADGRVLVNGQRKKPGYRALAGDHIRLVPQKECQERHDGLENLEKAADSDPAGQAASSGPAASAPLGRLLGRTDSYVWFFKPSLLHTVRLAGRSNASLEGQIPQLLAGDTACAGLQLLQRLDYETSGIVTAALTQERALHFREEEARGSVVKKYVCLVCGSLEDTVTVRNRLVAEGRTHMRALAQEDSDPARWTTLVPLLGGRAAEIFGDAGACPEAWEDQELTLAGCLLHRGARHQIRVHAACTGHPLLWDGLYGTGRDGAHFFLHHGRLIHDGGDMLLLPDWPLAAHALRVMREWFALT</sequence>
<reference evidence="5" key="2">
    <citation type="submission" date="2021-04" db="EMBL/GenBank/DDBJ databases">
        <authorList>
            <person name="Gilroy R."/>
        </authorList>
    </citation>
    <scope>NUCLEOTIDE SEQUENCE</scope>
    <source>
        <strain evidence="5">ChiHecec2B26-446</strain>
    </source>
</reference>
<protein>
    <recommendedName>
        <fullName evidence="4">RNA-binding S4 domain-containing protein</fullName>
    </recommendedName>
</protein>
<dbReference type="Proteomes" id="UP000886752">
    <property type="component" value="Unassembled WGS sequence"/>
</dbReference>
<dbReference type="Pfam" id="PF00849">
    <property type="entry name" value="PseudoU_synth_2"/>
    <property type="match status" value="1"/>
</dbReference>
<keyword evidence="3" id="KW-0694">RNA-binding</keyword>
<organism evidence="5 6">
    <name type="scientific">Candidatus Desulfovibrio intestinipullorum</name>
    <dbReference type="NCBI Taxonomy" id="2838536"/>
    <lineage>
        <taxon>Bacteria</taxon>
        <taxon>Pseudomonadati</taxon>
        <taxon>Thermodesulfobacteriota</taxon>
        <taxon>Desulfovibrionia</taxon>
        <taxon>Desulfovibrionales</taxon>
        <taxon>Desulfovibrionaceae</taxon>
        <taxon>Desulfovibrio</taxon>
    </lineage>
</organism>
<evidence type="ECO:0000256" key="1">
    <source>
        <dbReference type="ARBA" id="ARBA00010876"/>
    </source>
</evidence>